<dbReference type="AlphaFoldDB" id="A0AAN7T4X3"/>
<feature type="coiled-coil region" evidence="1">
    <location>
        <begin position="75"/>
        <end position="110"/>
    </location>
</feature>
<keyword evidence="1" id="KW-0175">Coiled coil</keyword>
<evidence type="ECO:0000313" key="3">
    <source>
        <dbReference type="EMBL" id="KAK5088593.1"/>
    </source>
</evidence>
<accession>A0AAN7T4X3</accession>
<gene>
    <name evidence="3" type="ORF">LTR05_002813</name>
</gene>
<evidence type="ECO:0000256" key="2">
    <source>
        <dbReference type="SAM" id="MobiDB-lite"/>
    </source>
</evidence>
<reference evidence="3 4" key="1">
    <citation type="submission" date="2023-08" db="EMBL/GenBank/DDBJ databases">
        <title>Black Yeasts Isolated from many extreme environments.</title>
        <authorList>
            <person name="Coleine C."/>
            <person name="Stajich J.E."/>
            <person name="Selbmann L."/>
        </authorList>
    </citation>
    <scope>NUCLEOTIDE SEQUENCE [LARGE SCALE GENOMIC DNA]</scope>
    <source>
        <strain evidence="3 4">CCFEE 5910</strain>
    </source>
</reference>
<evidence type="ECO:0000313" key="4">
    <source>
        <dbReference type="Proteomes" id="UP001309876"/>
    </source>
</evidence>
<sequence>MKRPPEKTATSRAKRPKASRPNEGSSPTGGSPKKYGSFADQVFDGQDLDEDDLTNNVQGKLANFNKHLRARKSWAENFRTKIRTQNRELIEAVEQAKDEVQRRQEAFKQAILPVLAGSLNHLDTAHDPTTPIHLPLFPQPVEQSSAIQKACEVVAYSETLLACYDILRESPLAIPDITKMKDVFEKDKAETIKAFEISKKMAINRLQAQLSDVAGGTRERFALDEGELHLAKKIIYGTNNTSAGETAGAGIGSLMHDFGKVVSEMQNLLE</sequence>
<keyword evidence="4" id="KW-1185">Reference proteome</keyword>
<protein>
    <submittedName>
        <fullName evidence="3">Uncharacterized protein</fullName>
    </submittedName>
</protein>
<organism evidence="3 4">
    <name type="scientific">Lithohypha guttulata</name>
    <dbReference type="NCBI Taxonomy" id="1690604"/>
    <lineage>
        <taxon>Eukaryota</taxon>
        <taxon>Fungi</taxon>
        <taxon>Dikarya</taxon>
        <taxon>Ascomycota</taxon>
        <taxon>Pezizomycotina</taxon>
        <taxon>Eurotiomycetes</taxon>
        <taxon>Chaetothyriomycetidae</taxon>
        <taxon>Chaetothyriales</taxon>
        <taxon>Trichomeriaceae</taxon>
        <taxon>Lithohypha</taxon>
    </lineage>
</organism>
<feature type="region of interest" description="Disordered" evidence="2">
    <location>
        <begin position="1"/>
        <end position="39"/>
    </location>
</feature>
<name>A0AAN7T4X3_9EURO</name>
<dbReference type="Proteomes" id="UP001309876">
    <property type="component" value="Unassembled WGS sequence"/>
</dbReference>
<evidence type="ECO:0000256" key="1">
    <source>
        <dbReference type="SAM" id="Coils"/>
    </source>
</evidence>
<comment type="caution">
    <text evidence="3">The sequence shown here is derived from an EMBL/GenBank/DDBJ whole genome shotgun (WGS) entry which is preliminary data.</text>
</comment>
<dbReference type="EMBL" id="JAVRRJ010000002">
    <property type="protein sequence ID" value="KAK5088593.1"/>
    <property type="molecule type" value="Genomic_DNA"/>
</dbReference>
<proteinExistence type="predicted"/>